<dbReference type="EMBL" id="BONE01000046">
    <property type="protein sequence ID" value="GIF75676.1"/>
    <property type="molecule type" value="Genomic_DNA"/>
</dbReference>
<evidence type="ECO:0000313" key="2">
    <source>
        <dbReference type="EMBL" id="GIF75676.1"/>
    </source>
</evidence>
<name>A0ABQ4CWK3_9ACTN</name>
<evidence type="ECO:0000256" key="1">
    <source>
        <dbReference type="SAM" id="Phobius"/>
    </source>
</evidence>
<feature type="transmembrane region" description="Helical" evidence="1">
    <location>
        <begin position="12"/>
        <end position="31"/>
    </location>
</feature>
<keyword evidence="1" id="KW-1133">Transmembrane helix</keyword>
<comment type="caution">
    <text evidence="2">The sequence shown here is derived from an EMBL/GenBank/DDBJ whole genome shotgun (WGS) entry which is preliminary data.</text>
</comment>
<keyword evidence="1" id="KW-0472">Membrane</keyword>
<organism evidence="2 3">
    <name type="scientific">Asanoa siamensis</name>
    <dbReference type="NCBI Taxonomy" id="926357"/>
    <lineage>
        <taxon>Bacteria</taxon>
        <taxon>Bacillati</taxon>
        <taxon>Actinomycetota</taxon>
        <taxon>Actinomycetes</taxon>
        <taxon>Micromonosporales</taxon>
        <taxon>Micromonosporaceae</taxon>
        <taxon>Asanoa</taxon>
    </lineage>
</organism>
<evidence type="ECO:0000313" key="3">
    <source>
        <dbReference type="Proteomes" id="UP000604117"/>
    </source>
</evidence>
<gene>
    <name evidence="2" type="ORF">Asi02nite_51940</name>
</gene>
<reference evidence="2 3" key="1">
    <citation type="submission" date="2021-01" db="EMBL/GenBank/DDBJ databases">
        <title>Whole genome shotgun sequence of Asanoa siamensis NBRC 107932.</title>
        <authorList>
            <person name="Komaki H."/>
            <person name="Tamura T."/>
        </authorList>
    </citation>
    <scope>NUCLEOTIDE SEQUENCE [LARGE SCALE GENOMIC DNA]</scope>
    <source>
        <strain evidence="2 3">NBRC 107932</strain>
    </source>
</reference>
<feature type="transmembrane region" description="Helical" evidence="1">
    <location>
        <begin position="43"/>
        <end position="63"/>
    </location>
</feature>
<proteinExistence type="predicted"/>
<dbReference type="RefSeq" id="WP_089256153.1">
    <property type="nucleotide sequence ID" value="NZ_BONE01000046.1"/>
</dbReference>
<protein>
    <submittedName>
        <fullName evidence="2">Uncharacterized protein</fullName>
    </submittedName>
</protein>
<keyword evidence="3" id="KW-1185">Reference proteome</keyword>
<accession>A0ABQ4CWK3</accession>
<dbReference type="Proteomes" id="UP000604117">
    <property type="component" value="Unassembled WGS sequence"/>
</dbReference>
<sequence length="81" mass="9057">MEQKPHFRWTAGRLAVALLGTAVGLIATSLHLVLGEVEDPLSIAFRLASICGFTALIVYYHFAGMRLLRERQRETRSDASR</sequence>
<keyword evidence="1" id="KW-0812">Transmembrane</keyword>